<gene>
    <name evidence="2" type="ORF">LTR36_007337</name>
</gene>
<keyword evidence="3" id="KW-1185">Reference proteome</keyword>
<organism evidence="2 3">
    <name type="scientific">Oleoguttula mirabilis</name>
    <dbReference type="NCBI Taxonomy" id="1507867"/>
    <lineage>
        <taxon>Eukaryota</taxon>
        <taxon>Fungi</taxon>
        <taxon>Dikarya</taxon>
        <taxon>Ascomycota</taxon>
        <taxon>Pezizomycotina</taxon>
        <taxon>Dothideomycetes</taxon>
        <taxon>Dothideomycetidae</taxon>
        <taxon>Mycosphaerellales</taxon>
        <taxon>Teratosphaeriaceae</taxon>
        <taxon>Oleoguttula</taxon>
    </lineage>
</organism>
<evidence type="ECO:0000256" key="1">
    <source>
        <dbReference type="SAM" id="MobiDB-lite"/>
    </source>
</evidence>
<reference evidence="2 3" key="1">
    <citation type="submission" date="2021-11" db="EMBL/GenBank/DDBJ databases">
        <title>Black yeast isolated from Biological Soil Crust.</title>
        <authorList>
            <person name="Kurbessoian T."/>
        </authorList>
    </citation>
    <scope>NUCLEOTIDE SEQUENCE [LARGE SCALE GENOMIC DNA]</scope>
    <source>
        <strain evidence="2 3">CCFEE 5522</strain>
    </source>
</reference>
<name>A0AAV9JAL4_9PEZI</name>
<feature type="region of interest" description="Disordered" evidence="1">
    <location>
        <begin position="17"/>
        <end position="100"/>
    </location>
</feature>
<protein>
    <submittedName>
        <fullName evidence="2">Uncharacterized protein</fullName>
    </submittedName>
</protein>
<dbReference type="AlphaFoldDB" id="A0AAV9JAL4"/>
<dbReference type="EMBL" id="JAVFHQ010000048">
    <property type="protein sequence ID" value="KAK4541805.1"/>
    <property type="molecule type" value="Genomic_DNA"/>
</dbReference>
<evidence type="ECO:0000313" key="3">
    <source>
        <dbReference type="Proteomes" id="UP001324427"/>
    </source>
</evidence>
<accession>A0AAV9JAL4</accession>
<evidence type="ECO:0000313" key="2">
    <source>
        <dbReference type="EMBL" id="KAK4541805.1"/>
    </source>
</evidence>
<dbReference type="Proteomes" id="UP001324427">
    <property type="component" value="Unassembled WGS sequence"/>
</dbReference>
<proteinExistence type="predicted"/>
<sequence length="536" mass="58715">MFNQLFDYGLNQFFAPDAQGNATPAQQDEEHLHRSTPQNLGFDWSKRTGALPFPSRPDASGSINPIFRLPPDSCHEATPPAQRPSFFPTIPQPEQEEESIRHQNINIPAGISLDEPVLLMEKGRLEFLRLRELLARQQEAQPLPNDVEQAAYGQYGGQLYSPIPMVGQELGGSQNRQMLEHPLTEPPRKRMKTNGLFGGSRQGSEMMVETPRPLLPAPAPRRYTAEQEATREQALQALASFSDMTIDVPSVEEPDAILHSFDDGVLRTPRATSTMAPAPNSHALTFPQPALQPTPPAAPLLQAHTATVPHPGYTTARNGQRRVSAWNYDFKAAAHASARLPACEIGAVELVCFFPNHTQWPKALLRLIGNGWNTKEIATAQLHARGALSAETHARRNGALRHQVIDGGNLEFGVTTFTQKTFWGQITDPARVGGVASYDASVYVTRPKYASKPTAASLIDVARDVVNWPAPEDRGIVTQVIELAVQNGLQILSVDDILQTSQHFGFTMPTEAAGAQWDQNGLRRILAAVGADGPYN</sequence>
<comment type="caution">
    <text evidence="2">The sequence shown here is derived from an EMBL/GenBank/DDBJ whole genome shotgun (WGS) entry which is preliminary data.</text>
</comment>